<protein>
    <submittedName>
        <fullName evidence="1">Uncharacterized protein</fullName>
    </submittedName>
</protein>
<evidence type="ECO:0000313" key="1">
    <source>
        <dbReference type="EMBL" id="MBH8556723.1"/>
    </source>
</evidence>
<proteinExistence type="predicted"/>
<gene>
    <name evidence="1" type="ORF">I7X13_01595</name>
</gene>
<dbReference type="EMBL" id="JAEDAE010000001">
    <property type="protein sequence ID" value="MBH8556723.1"/>
    <property type="molecule type" value="Genomic_DNA"/>
</dbReference>
<dbReference type="RefSeq" id="WP_198074106.1">
    <property type="nucleotide sequence ID" value="NZ_JAEDAE010000001.1"/>
</dbReference>
<evidence type="ECO:0000313" key="2">
    <source>
        <dbReference type="Proteomes" id="UP000625631"/>
    </source>
</evidence>
<name>A0ABS0Q252_9BACT</name>
<keyword evidence="2" id="KW-1185">Reference proteome</keyword>
<organism evidence="1 2">
    <name type="scientific">Hymenobacter negativus</name>
    <dbReference type="NCBI Taxonomy" id="2795026"/>
    <lineage>
        <taxon>Bacteria</taxon>
        <taxon>Pseudomonadati</taxon>
        <taxon>Bacteroidota</taxon>
        <taxon>Cytophagia</taxon>
        <taxon>Cytophagales</taxon>
        <taxon>Hymenobacteraceae</taxon>
        <taxon>Hymenobacter</taxon>
    </lineage>
</organism>
<comment type="caution">
    <text evidence="1">The sequence shown here is derived from an EMBL/GenBank/DDBJ whole genome shotgun (WGS) entry which is preliminary data.</text>
</comment>
<dbReference type="Proteomes" id="UP000625631">
    <property type="component" value="Unassembled WGS sequence"/>
</dbReference>
<reference evidence="1 2" key="1">
    <citation type="submission" date="2020-12" db="EMBL/GenBank/DDBJ databases">
        <title>Hymenobacter sp.</title>
        <authorList>
            <person name="Kim M.K."/>
        </authorList>
    </citation>
    <scope>NUCLEOTIDE SEQUENCE [LARGE SCALE GENOMIC DNA]</scope>
    <source>
        <strain evidence="1 2">BT442</strain>
    </source>
</reference>
<accession>A0ABS0Q252</accession>
<sequence length="113" mass="13220">MKNLKTIIDYINKVVAHEPYNDNLILEYNAGDECDTFTINIVHQETQTYRWHLSEAGIISQLSILCIQQGPRHFNKLSFKVENWAEVIKQTPFNQNARLCFEDFSDWASTLQL</sequence>